<keyword evidence="1" id="KW-0227">DNA damage</keyword>
<sequence length="109" mass="12952">MVIYCIISVFIILIFAIVIYKIHALNKFYKEQSTLMQEEIEYLSKFILFQTNAHEFELWGLRNEFVDKMNELAKEEKYEQAASYKEAAIGIQETLKYCRENLTKPQKKG</sequence>
<protein>
    <submittedName>
        <fullName evidence="3">Uncharacterized protein</fullName>
    </submittedName>
</protein>
<evidence type="ECO:0000256" key="1">
    <source>
        <dbReference type="ARBA" id="ARBA00023236"/>
    </source>
</evidence>
<name>A0AAW5I938_9BACT</name>
<gene>
    <name evidence="3" type="ORF">NNC68_08025</name>
</gene>
<evidence type="ECO:0000256" key="2">
    <source>
        <dbReference type="SAM" id="Phobius"/>
    </source>
</evidence>
<dbReference type="EMBL" id="JANDWU010000012">
    <property type="protein sequence ID" value="MCP9549419.1"/>
    <property type="molecule type" value="Genomic_DNA"/>
</dbReference>
<reference evidence="3" key="1">
    <citation type="submission" date="2022-07" db="EMBL/GenBank/DDBJ databases">
        <title>Prevotella copri.</title>
        <authorList>
            <person name="Yang C."/>
        </authorList>
    </citation>
    <scope>NUCLEOTIDE SEQUENCE</scope>
    <source>
        <strain evidence="3">HF1805</strain>
    </source>
</reference>
<keyword evidence="2" id="KW-0472">Membrane</keyword>
<keyword evidence="2" id="KW-0812">Transmembrane</keyword>
<evidence type="ECO:0000313" key="4">
    <source>
        <dbReference type="Proteomes" id="UP001205506"/>
    </source>
</evidence>
<keyword evidence="2" id="KW-1133">Transmembrane helix</keyword>
<organism evidence="3 4">
    <name type="scientific">Segatella copri</name>
    <dbReference type="NCBI Taxonomy" id="165179"/>
    <lineage>
        <taxon>Bacteria</taxon>
        <taxon>Pseudomonadati</taxon>
        <taxon>Bacteroidota</taxon>
        <taxon>Bacteroidia</taxon>
        <taxon>Bacteroidales</taxon>
        <taxon>Prevotellaceae</taxon>
        <taxon>Segatella</taxon>
    </lineage>
</organism>
<feature type="transmembrane region" description="Helical" evidence="2">
    <location>
        <begin position="6"/>
        <end position="23"/>
    </location>
</feature>
<accession>A0AAW5I938</accession>
<dbReference type="InterPro" id="IPR036876">
    <property type="entry name" value="UVR_dom_sf"/>
</dbReference>
<dbReference type="RefSeq" id="WP_254970029.1">
    <property type="nucleotide sequence ID" value="NZ_JANDWU010000012.1"/>
</dbReference>
<dbReference type="GO" id="GO:0009432">
    <property type="term" value="P:SOS response"/>
    <property type="evidence" value="ECO:0007669"/>
    <property type="project" value="UniProtKB-KW"/>
</dbReference>
<dbReference type="Proteomes" id="UP001205506">
    <property type="component" value="Unassembled WGS sequence"/>
</dbReference>
<proteinExistence type="predicted"/>
<comment type="caution">
    <text evidence="3">The sequence shown here is derived from an EMBL/GenBank/DDBJ whole genome shotgun (WGS) entry which is preliminary data.</text>
</comment>
<keyword evidence="1" id="KW-0742">SOS response</keyword>
<dbReference type="SUPFAM" id="SSF46600">
    <property type="entry name" value="C-terminal UvrC-binding domain of UvrB"/>
    <property type="match status" value="1"/>
</dbReference>
<evidence type="ECO:0000313" key="3">
    <source>
        <dbReference type="EMBL" id="MCP9549419.1"/>
    </source>
</evidence>
<dbReference type="AlphaFoldDB" id="A0AAW5I938"/>